<proteinExistence type="predicted"/>
<accession>A0A7X0M5P5</accession>
<name>A0A7X0M5P5_9ACTN</name>
<comment type="caution">
    <text evidence="2">The sequence shown here is derived from an EMBL/GenBank/DDBJ whole genome shotgun (WGS) entry which is preliminary data.</text>
</comment>
<dbReference type="Pfam" id="PF07510">
    <property type="entry name" value="GmrSD_C"/>
    <property type="match status" value="1"/>
</dbReference>
<evidence type="ECO:0000259" key="1">
    <source>
        <dbReference type="Pfam" id="PF07510"/>
    </source>
</evidence>
<dbReference type="RefSeq" id="WP_343072474.1">
    <property type="nucleotide sequence ID" value="NZ_BAAALO010000028.1"/>
</dbReference>
<feature type="domain" description="GmrSD restriction endonucleases C-terminal" evidence="1">
    <location>
        <begin position="28"/>
        <end position="163"/>
    </location>
</feature>
<dbReference type="PANTHER" id="PTHR24094:SF15">
    <property type="entry name" value="AMP-DEPENDENT SYNTHETASE_LIGASE DOMAIN-CONTAINING PROTEIN-RELATED"/>
    <property type="match status" value="1"/>
</dbReference>
<dbReference type="EMBL" id="JACHIU010000001">
    <property type="protein sequence ID" value="MBB6471169.1"/>
    <property type="molecule type" value="Genomic_DNA"/>
</dbReference>
<dbReference type="PANTHER" id="PTHR24094">
    <property type="entry name" value="SECRETED PROTEIN"/>
    <property type="match status" value="1"/>
</dbReference>
<evidence type="ECO:0000313" key="2">
    <source>
        <dbReference type="EMBL" id="MBB6471169.1"/>
    </source>
</evidence>
<dbReference type="InterPro" id="IPR011089">
    <property type="entry name" value="GmrSD_C"/>
</dbReference>
<protein>
    <recommendedName>
        <fullName evidence="1">GmrSD restriction endonucleases C-terminal domain-containing protein</fullName>
    </recommendedName>
</protein>
<sequence length="166" mass="19057">MGYSRTRFGEKWADDARGVPYARNGCRTRDDVLARDGREVEWRDGSGCVVVAFRLTDPYTRRDIVWRRSDADRVQVDHVVPLAYEWRMGARWWPMAKRLRIANDPLNLLPVSREVNVAKGGAGPASWLPPSHRVRCAYVARFAQVALKYGLPVTATDKRVMLRQCR</sequence>
<keyword evidence="3" id="KW-1185">Reference proteome</keyword>
<dbReference type="AlphaFoldDB" id="A0A7X0M5P5"/>
<reference evidence="2 3" key="1">
    <citation type="submission" date="2020-08" db="EMBL/GenBank/DDBJ databases">
        <title>Sequencing the genomes of 1000 actinobacteria strains.</title>
        <authorList>
            <person name="Klenk H.-P."/>
        </authorList>
    </citation>
    <scope>NUCLEOTIDE SEQUENCE [LARGE SCALE GENOMIC DNA]</scope>
    <source>
        <strain evidence="2 3">DSM 44936</strain>
    </source>
</reference>
<gene>
    <name evidence="2" type="ORF">BJ992_000600</name>
</gene>
<dbReference type="Proteomes" id="UP000555564">
    <property type="component" value="Unassembled WGS sequence"/>
</dbReference>
<organism evidence="2 3">
    <name type="scientific">Sphaerisporangium rubeum</name>
    <dbReference type="NCBI Taxonomy" id="321317"/>
    <lineage>
        <taxon>Bacteria</taxon>
        <taxon>Bacillati</taxon>
        <taxon>Actinomycetota</taxon>
        <taxon>Actinomycetes</taxon>
        <taxon>Streptosporangiales</taxon>
        <taxon>Streptosporangiaceae</taxon>
        <taxon>Sphaerisporangium</taxon>
    </lineage>
</organism>
<evidence type="ECO:0000313" key="3">
    <source>
        <dbReference type="Proteomes" id="UP000555564"/>
    </source>
</evidence>